<feature type="chain" id="PRO_5003836964" description="SET domain-containing protein" evidence="1">
    <location>
        <begin position="23"/>
        <end position="643"/>
    </location>
</feature>
<dbReference type="SUPFAM" id="SSF82199">
    <property type="entry name" value="SET domain"/>
    <property type="match status" value="1"/>
</dbReference>
<evidence type="ECO:0000313" key="4">
    <source>
        <dbReference type="Proteomes" id="UP000266841"/>
    </source>
</evidence>
<feature type="domain" description="SET" evidence="2">
    <location>
        <begin position="275"/>
        <end position="452"/>
    </location>
</feature>
<dbReference type="InterPro" id="IPR046341">
    <property type="entry name" value="SET_dom_sf"/>
</dbReference>
<protein>
    <recommendedName>
        <fullName evidence="2">SET domain-containing protein</fullName>
    </recommendedName>
</protein>
<dbReference type="Pfam" id="PF00856">
    <property type="entry name" value="SET"/>
    <property type="match status" value="1"/>
</dbReference>
<dbReference type="Proteomes" id="UP000266841">
    <property type="component" value="Unassembled WGS sequence"/>
</dbReference>
<gene>
    <name evidence="3" type="ORF">THAOC_17556</name>
</gene>
<evidence type="ECO:0000256" key="1">
    <source>
        <dbReference type="SAM" id="SignalP"/>
    </source>
</evidence>
<dbReference type="OrthoDB" id="5560686at2759"/>
<dbReference type="AlphaFoldDB" id="K0S9A3"/>
<proteinExistence type="predicted"/>
<keyword evidence="1" id="KW-0732">Signal</keyword>
<comment type="caution">
    <text evidence="3">The sequence shown here is derived from an EMBL/GenBank/DDBJ whole genome shotgun (WGS) entry which is preliminary data.</text>
</comment>
<dbReference type="OMA" id="YPWIPHP"/>
<evidence type="ECO:0000259" key="2">
    <source>
        <dbReference type="PROSITE" id="PS50280"/>
    </source>
</evidence>
<evidence type="ECO:0000313" key="3">
    <source>
        <dbReference type="EMBL" id="EJK61875.1"/>
    </source>
</evidence>
<organism evidence="3 4">
    <name type="scientific">Thalassiosira oceanica</name>
    <name type="common">Marine diatom</name>
    <dbReference type="NCBI Taxonomy" id="159749"/>
    <lineage>
        <taxon>Eukaryota</taxon>
        <taxon>Sar</taxon>
        <taxon>Stramenopiles</taxon>
        <taxon>Ochrophyta</taxon>
        <taxon>Bacillariophyta</taxon>
        <taxon>Coscinodiscophyceae</taxon>
        <taxon>Thalassiosirophycidae</taxon>
        <taxon>Thalassiosirales</taxon>
        <taxon>Thalassiosiraceae</taxon>
        <taxon>Thalassiosira</taxon>
    </lineage>
</organism>
<dbReference type="EMBL" id="AGNL01019382">
    <property type="protein sequence ID" value="EJK61875.1"/>
    <property type="molecule type" value="Genomic_DNA"/>
</dbReference>
<dbReference type="PROSITE" id="PS50280">
    <property type="entry name" value="SET"/>
    <property type="match status" value="1"/>
</dbReference>
<feature type="signal peptide" evidence="1">
    <location>
        <begin position="1"/>
        <end position="22"/>
    </location>
</feature>
<keyword evidence="4" id="KW-1185">Reference proteome</keyword>
<name>K0S9A3_THAOC</name>
<reference evidence="3 4" key="1">
    <citation type="journal article" date="2012" name="Genome Biol.">
        <title>Genome and low-iron response of an oceanic diatom adapted to chronic iron limitation.</title>
        <authorList>
            <person name="Lommer M."/>
            <person name="Specht M."/>
            <person name="Roy A.S."/>
            <person name="Kraemer L."/>
            <person name="Andreson R."/>
            <person name="Gutowska M.A."/>
            <person name="Wolf J."/>
            <person name="Bergner S.V."/>
            <person name="Schilhabel M.B."/>
            <person name="Klostermeier U.C."/>
            <person name="Beiko R.G."/>
            <person name="Rosenstiel P."/>
            <person name="Hippler M."/>
            <person name="Laroche J."/>
        </authorList>
    </citation>
    <scope>NUCLEOTIDE SEQUENCE [LARGE SCALE GENOMIC DNA]</scope>
    <source>
        <strain evidence="3 4">CCMP1005</strain>
    </source>
</reference>
<dbReference type="Gene3D" id="2.170.270.10">
    <property type="entry name" value="SET domain"/>
    <property type="match status" value="1"/>
</dbReference>
<sequence>MGRSVVAMLLTAAAASSIAVTADDQCGVYLAESTQGRTLGSFAGKQFQQNEQVGSADAVVQVLDVREYNDHLTGTFDGAHLESFLGTCWSGDATAGMSEGHEVVSAVGGPCFSSVGHVGLINAVIYQPSTLLRTDEDLLASGYDELTSPGRGAFTAYHNLTLLSVDKIPPGMEIFLDFGAEYNQYENVDKPNIDDYIKMDEAIEKMVSFFDKHAEALGEKAATEVFEFMKKDVLDLTAEARAPAARSLLPETYHGLREIVEMGGSALHSMPEVQKSIEFLKSNGYCQDNIVSGVSSIEHAGRGAFAARPMRKGEVVAAMPLVALHEGRSALNMIEYEGGSEDDSEDDDGEKEERVGRVVVSEKFQLLLNYMLEHPESSTLFFPAGGVTPLINHGGKKANVKMIWSTKSWSNVKETRELRVEDLSQVGPIDMILELVATRPLNRGEEILMDYGDRWDRAFKEHVRQWEKTTADEKFVESALTQNNRHHNPENLSPFPLDNEQLENENLDLVCHLLYDEEKIERRRNEDGTRTKIYPWIPHPVAGASRLKTDIAIRGIHRTPCVILERTGDVDTGYKYLVEPAQMDDGPGLLVKNVPHYAIRYIDKPYTSPQNFGGAFRHPIAFPDKIFPQKWRNLKDGGSKDEL</sequence>
<dbReference type="InterPro" id="IPR001214">
    <property type="entry name" value="SET_dom"/>
</dbReference>
<dbReference type="eggNOG" id="ENOG502SI70">
    <property type="taxonomic scope" value="Eukaryota"/>
</dbReference>
<accession>K0S9A3</accession>